<evidence type="ECO:0000256" key="11">
    <source>
        <dbReference type="SAM" id="MobiDB-lite"/>
    </source>
</evidence>
<dbReference type="InterPro" id="IPR050428">
    <property type="entry name" value="TCS_sensor_his_kinase"/>
</dbReference>
<feature type="domain" description="Histidine kinase" evidence="13">
    <location>
        <begin position="269"/>
        <end position="494"/>
    </location>
</feature>
<dbReference type="PANTHER" id="PTHR45436:SF8">
    <property type="entry name" value="HISTIDINE KINASE"/>
    <property type="match status" value="1"/>
</dbReference>
<evidence type="ECO:0000313" key="16">
    <source>
        <dbReference type="Proteomes" id="UP000032675"/>
    </source>
</evidence>
<evidence type="ECO:0000256" key="10">
    <source>
        <dbReference type="ARBA" id="ARBA00023136"/>
    </source>
</evidence>
<dbReference type="Gene3D" id="1.10.287.130">
    <property type="match status" value="1"/>
</dbReference>
<dbReference type="SUPFAM" id="SSF55874">
    <property type="entry name" value="ATPase domain of HSP90 chaperone/DNA topoisomerase II/histidine kinase"/>
    <property type="match status" value="1"/>
</dbReference>
<evidence type="ECO:0000313" key="15">
    <source>
        <dbReference type="EMBL" id="GAN96256.1"/>
    </source>
</evidence>
<gene>
    <name evidence="15" type="ORF">Geu3261_0057_019</name>
</gene>
<comment type="subcellular location">
    <subcellularLocation>
        <location evidence="2">Membrane</location>
    </subcellularLocation>
</comment>
<evidence type="ECO:0000259" key="14">
    <source>
        <dbReference type="PROSITE" id="PS50885"/>
    </source>
</evidence>
<proteinExistence type="predicted"/>
<evidence type="ECO:0000259" key="13">
    <source>
        <dbReference type="PROSITE" id="PS50109"/>
    </source>
</evidence>
<keyword evidence="5" id="KW-0808">Transferase</keyword>
<name>A0A0D6Q0G8_KOMEU</name>
<dbReference type="GO" id="GO:0005886">
    <property type="term" value="C:plasma membrane"/>
    <property type="evidence" value="ECO:0007669"/>
    <property type="project" value="TreeGrafter"/>
</dbReference>
<evidence type="ECO:0000256" key="2">
    <source>
        <dbReference type="ARBA" id="ARBA00004370"/>
    </source>
</evidence>
<sequence>MGGMLMPTGFPRAMPRPSRWRAWRSASLRFSLAYGMMFALSSILFMSFMWWGTIGFLERQVETAINADAHALAERWMMGGLPTLALTIEDRLEQNLDDDAIYLVIDPQGNYLTGNVSAWPVKVQYTDRWYSLPDTRAGLRGMAELHAYRLPGTEQSHTAGQLDSGYRLLVGRDVRARGILRHLLTDSLLWAWVMVTLLAVSGAVLVHGIFRRMVKTVARTTSAIAHGDLSRRMPLVGNGDEMDQVAEAINEMLDRIVRLMDGVRQVSNSIAHDLRTPIARARTQLEDAALHAKSDAELRDAIERAVGNLDNVTAVFEALLRIAQIEAGARRSAFMTFDLVPVLRDVADLYEAVAEDHDIRLALDLPDSLSFYGDRSLIQQAVANMLDNAIKFSPAGGTVHLRAQVRELAPGRIVGPTGEGMLDLCVSDEGVGMSEADMARATERFFRAEKARNTPGSGLGLSMVRAIVQLHGGRMHLSAHNPGLTVSLALPIAACAISGNEEDFPSPQHISGMTERSPFPHQHDMNSSVK</sequence>
<dbReference type="InterPro" id="IPR036890">
    <property type="entry name" value="HATPase_C_sf"/>
</dbReference>
<accession>A0A0D6Q0G8</accession>
<dbReference type="InterPro" id="IPR003661">
    <property type="entry name" value="HisK_dim/P_dom"/>
</dbReference>
<reference evidence="15 16" key="1">
    <citation type="submission" date="2012-11" db="EMBL/GenBank/DDBJ databases">
        <title>Whole genome sequence of Gluconacetobacter europaeus NBRC3261.</title>
        <authorList>
            <person name="Azuma Y."/>
            <person name="Higashiura N."/>
            <person name="Hirakawa H."/>
            <person name="Matsushita K."/>
        </authorList>
    </citation>
    <scope>NUCLEOTIDE SEQUENCE [LARGE SCALE GENOMIC DNA]</scope>
    <source>
        <strain evidence="15 16">NBRC 3261</strain>
    </source>
</reference>
<dbReference type="InterPro" id="IPR005467">
    <property type="entry name" value="His_kinase_dom"/>
</dbReference>
<dbReference type="SMART" id="SM00388">
    <property type="entry name" value="HisKA"/>
    <property type="match status" value="1"/>
</dbReference>
<dbReference type="AlphaFoldDB" id="A0A0D6Q0G8"/>
<keyword evidence="6 12" id="KW-0812">Transmembrane</keyword>
<dbReference type="InterPro" id="IPR003660">
    <property type="entry name" value="HAMP_dom"/>
</dbReference>
<dbReference type="Pfam" id="PF00512">
    <property type="entry name" value="HisKA"/>
    <property type="match status" value="1"/>
</dbReference>
<dbReference type="CDD" id="cd00082">
    <property type="entry name" value="HisKA"/>
    <property type="match status" value="1"/>
</dbReference>
<dbReference type="SUPFAM" id="SSF158472">
    <property type="entry name" value="HAMP domain-like"/>
    <property type="match status" value="1"/>
</dbReference>
<dbReference type="PROSITE" id="PS50885">
    <property type="entry name" value="HAMP"/>
    <property type="match status" value="1"/>
</dbReference>
<feature type="transmembrane region" description="Helical" evidence="12">
    <location>
        <begin position="26"/>
        <end position="51"/>
    </location>
</feature>
<keyword evidence="4" id="KW-0597">Phosphoprotein</keyword>
<evidence type="ECO:0000256" key="6">
    <source>
        <dbReference type="ARBA" id="ARBA00022692"/>
    </source>
</evidence>
<comment type="catalytic activity">
    <reaction evidence="1">
        <text>ATP + protein L-histidine = ADP + protein N-phospho-L-histidine.</text>
        <dbReference type="EC" id="2.7.13.3"/>
    </reaction>
</comment>
<dbReference type="PANTHER" id="PTHR45436">
    <property type="entry name" value="SENSOR HISTIDINE KINASE YKOH"/>
    <property type="match status" value="1"/>
</dbReference>
<dbReference type="EMBL" id="BANI01000051">
    <property type="protein sequence ID" value="GAN96256.1"/>
    <property type="molecule type" value="Genomic_DNA"/>
</dbReference>
<comment type="caution">
    <text evidence="15">The sequence shown here is derived from an EMBL/GenBank/DDBJ whole genome shotgun (WGS) entry which is preliminary data.</text>
</comment>
<dbReference type="SMART" id="SM00387">
    <property type="entry name" value="HATPase_c"/>
    <property type="match status" value="1"/>
</dbReference>
<evidence type="ECO:0000256" key="5">
    <source>
        <dbReference type="ARBA" id="ARBA00022679"/>
    </source>
</evidence>
<evidence type="ECO:0000256" key="7">
    <source>
        <dbReference type="ARBA" id="ARBA00022777"/>
    </source>
</evidence>
<keyword evidence="10 12" id="KW-0472">Membrane</keyword>
<feature type="region of interest" description="Disordered" evidence="11">
    <location>
        <begin position="503"/>
        <end position="530"/>
    </location>
</feature>
<dbReference type="Pfam" id="PF02518">
    <property type="entry name" value="HATPase_c"/>
    <property type="match status" value="1"/>
</dbReference>
<feature type="transmembrane region" description="Helical" evidence="12">
    <location>
        <begin position="189"/>
        <end position="210"/>
    </location>
</feature>
<dbReference type="Gene3D" id="6.10.340.10">
    <property type="match status" value="1"/>
</dbReference>
<dbReference type="InterPro" id="IPR036097">
    <property type="entry name" value="HisK_dim/P_sf"/>
</dbReference>
<keyword evidence="7 15" id="KW-0418">Kinase</keyword>
<evidence type="ECO:0000256" key="1">
    <source>
        <dbReference type="ARBA" id="ARBA00000085"/>
    </source>
</evidence>
<dbReference type="Proteomes" id="UP000032675">
    <property type="component" value="Unassembled WGS sequence"/>
</dbReference>
<dbReference type="Gene3D" id="3.30.565.10">
    <property type="entry name" value="Histidine kinase-like ATPase, C-terminal domain"/>
    <property type="match status" value="1"/>
</dbReference>
<dbReference type="PRINTS" id="PR00344">
    <property type="entry name" value="BCTRLSENSOR"/>
</dbReference>
<dbReference type="CDD" id="cd00075">
    <property type="entry name" value="HATPase"/>
    <property type="match status" value="1"/>
</dbReference>
<dbReference type="SMART" id="SM00304">
    <property type="entry name" value="HAMP"/>
    <property type="match status" value="1"/>
</dbReference>
<keyword evidence="8 12" id="KW-1133">Transmembrane helix</keyword>
<evidence type="ECO:0000256" key="12">
    <source>
        <dbReference type="SAM" id="Phobius"/>
    </source>
</evidence>
<dbReference type="GO" id="GO:0000155">
    <property type="term" value="F:phosphorelay sensor kinase activity"/>
    <property type="evidence" value="ECO:0007669"/>
    <property type="project" value="InterPro"/>
</dbReference>
<dbReference type="InterPro" id="IPR003594">
    <property type="entry name" value="HATPase_dom"/>
</dbReference>
<dbReference type="PROSITE" id="PS50109">
    <property type="entry name" value="HIS_KIN"/>
    <property type="match status" value="1"/>
</dbReference>
<dbReference type="InterPro" id="IPR004358">
    <property type="entry name" value="Sig_transdc_His_kin-like_C"/>
</dbReference>
<feature type="domain" description="HAMP" evidence="14">
    <location>
        <begin position="214"/>
        <end position="261"/>
    </location>
</feature>
<dbReference type="SUPFAM" id="SSF47384">
    <property type="entry name" value="Homodimeric domain of signal transducing histidine kinase"/>
    <property type="match status" value="1"/>
</dbReference>
<evidence type="ECO:0000256" key="3">
    <source>
        <dbReference type="ARBA" id="ARBA00012438"/>
    </source>
</evidence>
<dbReference type="Pfam" id="PF00672">
    <property type="entry name" value="HAMP"/>
    <property type="match status" value="1"/>
</dbReference>
<organism evidence="15 16">
    <name type="scientific">Komagataeibacter europaeus NBRC 3261</name>
    <dbReference type="NCBI Taxonomy" id="1234669"/>
    <lineage>
        <taxon>Bacteria</taxon>
        <taxon>Pseudomonadati</taxon>
        <taxon>Pseudomonadota</taxon>
        <taxon>Alphaproteobacteria</taxon>
        <taxon>Acetobacterales</taxon>
        <taxon>Acetobacteraceae</taxon>
        <taxon>Komagataeibacter</taxon>
    </lineage>
</organism>
<protein>
    <recommendedName>
        <fullName evidence="3">histidine kinase</fullName>
        <ecNumber evidence="3">2.7.13.3</ecNumber>
    </recommendedName>
</protein>
<dbReference type="EC" id="2.7.13.3" evidence="3"/>
<keyword evidence="9" id="KW-0902">Two-component regulatory system</keyword>
<dbReference type="CDD" id="cd06225">
    <property type="entry name" value="HAMP"/>
    <property type="match status" value="1"/>
</dbReference>
<evidence type="ECO:0000256" key="9">
    <source>
        <dbReference type="ARBA" id="ARBA00023012"/>
    </source>
</evidence>
<evidence type="ECO:0000256" key="8">
    <source>
        <dbReference type="ARBA" id="ARBA00022989"/>
    </source>
</evidence>
<evidence type="ECO:0000256" key="4">
    <source>
        <dbReference type="ARBA" id="ARBA00022553"/>
    </source>
</evidence>